<dbReference type="SUPFAM" id="SSF55785">
    <property type="entry name" value="PYP-like sensor domain (PAS domain)"/>
    <property type="match status" value="1"/>
</dbReference>
<dbReference type="SMART" id="SM00091">
    <property type="entry name" value="PAS"/>
    <property type="match status" value="1"/>
</dbReference>
<dbReference type="InterPro" id="IPR004358">
    <property type="entry name" value="Sig_transdc_His_kin-like_C"/>
</dbReference>
<dbReference type="InterPro" id="IPR000014">
    <property type="entry name" value="PAS"/>
</dbReference>
<feature type="domain" description="Histidine kinase" evidence="20">
    <location>
        <begin position="526"/>
        <end position="747"/>
    </location>
</feature>
<dbReference type="Gene3D" id="1.20.120.160">
    <property type="entry name" value="HPT domain"/>
    <property type="match status" value="1"/>
</dbReference>
<dbReference type="SMART" id="SM00448">
    <property type="entry name" value="REC"/>
    <property type="match status" value="2"/>
</dbReference>
<keyword evidence="11" id="KW-0067">ATP-binding</keyword>
<dbReference type="InterPro" id="IPR003661">
    <property type="entry name" value="HisK_dim/P_dom"/>
</dbReference>
<feature type="modified residue" description="4-aspartylphosphate" evidence="17">
    <location>
        <position position="822"/>
    </location>
</feature>
<protein>
    <recommendedName>
        <fullName evidence="15">Circadian input-output histidine kinase CikA</fullName>
        <ecNumber evidence="4">2.7.13.3</ecNumber>
    </recommendedName>
</protein>
<evidence type="ECO:0000256" key="8">
    <source>
        <dbReference type="ARBA" id="ARBA00022692"/>
    </source>
</evidence>
<evidence type="ECO:0000256" key="10">
    <source>
        <dbReference type="ARBA" id="ARBA00022777"/>
    </source>
</evidence>
<accession>A0A7C3KJ06</accession>
<evidence type="ECO:0000256" key="14">
    <source>
        <dbReference type="ARBA" id="ARBA00023136"/>
    </source>
</evidence>
<feature type="domain" description="Response regulatory" evidence="21">
    <location>
        <begin position="768"/>
        <end position="889"/>
    </location>
</feature>
<dbReference type="CDD" id="cd00082">
    <property type="entry name" value="HisKA"/>
    <property type="match status" value="1"/>
</dbReference>
<organism evidence="25">
    <name type="scientific">Oscillatoriales cyanobacterium SpSt-418</name>
    <dbReference type="NCBI Taxonomy" id="2282169"/>
    <lineage>
        <taxon>Bacteria</taxon>
        <taxon>Bacillati</taxon>
        <taxon>Cyanobacteriota</taxon>
        <taxon>Cyanophyceae</taxon>
        <taxon>Oscillatoriophycideae</taxon>
        <taxon>Oscillatoriales</taxon>
    </lineage>
</organism>
<dbReference type="PROSITE" id="PS50113">
    <property type="entry name" value="PAC"/>
    <property type="match status" value="1"/>
</dbReference>
<dbReference type="Pfam" id="PF00072">
    <property type="entry name" value="Response_reg"/>
    <property type="match status" value="2"/>
</dbReference>
<dbReference type="PROSITE" id="PS50046">
    <property type="entry name" value="PHYTOCHROME_2"/>
    <property type="match status" value="1"/>
</dbReference>
<evidence type="ECO:0000256" key="12">
    <source>
        <dbReference type="ARBA" id="ARBA00022989"/>
    </source>
</evidence>
<dbReference type="PROSITE" id="PS50109">
    <property type="entry name" value="HIS_KIN"/>
    <property type="match status" value="1"/>
</dbReference>
<dbReference type="InterPro" id="IPR001789">
    <property type="entry name" value="Sig_transdc_resp-reg_receiver"/>
</dbReference>
<dbReference type="NCBIfam" id="TIGR00229">
    <property type="entry name" value="sensory_box"/>
    <property type="match status" value="1"/>
</dbReference>
<dbReference type="InterPro" id="IPR003018">
    <property type="entry name" value="GAF"/>
</dbReference>
<dbReference type="CDD" id="cd16922">
    <property type="entry name" value="HATPase_EvgS-ArcB-TorS-like"/>
    <property type="match status" value="1"/>
</dbReference>
<dbReference type="Gene3D" id="3.30.450.20">
    <property type="entry name" value="PAS domain"/>
    <property type="match status" value="1"/>
</dbReference>
<evidence type="ECO:0000259" key="20">
    <source>
        <dbReference type="PROSITE" id="PS50109"/>
    </source>
</evidence>
<dbReference type="Gene3D" id="3.30.450.40">
    <property type="match status" value="3"/>
</dbReference>
<dbReference type="InterPro" id="IPR001610">
    <property type="entry name" value="PAC"/>
</dbReference>
<evidence type="ECO:0000259" key="22">
    <source>
        <dbReference type="PROSITE" id="PS50112"/>
    </source>
</evidence>
<dbReference type="PROSITE" id="PS50894">
    <property type="entry name" value="HPT"/>
    <property type="match status" value="1"/>
</dbReference>
<evidence type="ECO:0000256" key="13">
    <source>
        <dbReference type="ARBA" id="ARBA00023012"/>
    </source>
</evidence>
<dbReference type="InterPro" id="IPR008207">
    <property type="entry name" value="Sig_transdc_His_kin_Hpt_dom"/>
</dbReference>
<feature type="coiled-coil region" evidence="18">
    <location>
        <begin position="489"/>
        <end position="519"/>
    </location>
</feature>
<proteinExistence type="inferred from homology"/>
<dbReference type="PRINTS" id="PR00344">
    <property type="entry name" value="BCTRLSENSOR"/>
</dbReference>
<dbReference type="GO" id="GO:0000155">
    <property type="term" value="F:phosphorelay sensor kinase activity"/>
    <property type="evidence" value="ECO:0007669"/>
    <property type="project" value="InterPro"/>
</dbReference>
<evidence type="ECO:0000256" key="18">
    <source>
        <dbReference type="SAM" id="Coils"/>
    </source>
</evidence>
<dbReference type="EC" id="2.7.13.3" evidence="4"/>
<dbReference type="Pfam" id="PF01627">
    <property type="entry name" value="Hpt"/>
    <property type="match status" value="1"/>
</dbReference>
<dbReference type="InterPro" id="IPR036097">
    <property type="entry name" value="HisK_dim/P_sf"/>
</dbReference>
<dbReference type="InterPro" id="IPR011006">
    <property type="entry name" value="CheY-like_superfamily"/>
</dbReference>
<dbReference type="InterPro" id="IPR000700">
    <property type="entry name" value="PAS-assoc_C"/>
</dbReference>
<dbReference type="GO" id="GO:0005524">
    <property type="term" value="F:ATP binding"/>
    <property type="evidence" value="ECO:0007669"/>
    <property type="project" value="UniProtKB-KW"/>
</dbReference>
<keyword evidence="12" id="KW-1133">Transmembrane helix</keyword>
<evidence type="ECO:0000259" key="24">
    <source>
        <dbReference type="PROSITE" id="PS50894"/>
    </source>
</evidence>
<dbReference type="InterPro" id="IPR005467">
    <property type="entry name" value="His_kinase_dom"/>
</dbReference>
<evidence type="ECO:0000256" key="4">
    <source>
        <dbReference type="ARBA" id="ARBA00012438"/>
    </source>
</evidence>
<evidence type="ECO:0000256" key="17">
    <source>
        <dbReference type="PROSITE-ProRule" id="PRU00169"/>
    </source>
</evidence>
<keyword evidence="8" id="KW-0812">Transmembrane</keyword>
<feature type="modified residue" description="4-aspartylphosphate" evidence="17">
    <location>
        <position position="973"/>
    </location>
</feature>
<evidence type="ECO:0000256" key="9">
    <source>
        <dbReference type="ARBA" id="ARBA00022741"/>
    </source>
</evidence>
<comment type="catalytic activity">
    <reaction evidence="1">
        <text>ATP + protein L-histidine = ADP + protein N-phospho-L-histidine.</text>
        <dbReference type="EC" id="2.7.13.3"/>
    </reaction>
</comment>
<evidence type="ECO:0000256" key="15">
    <source>
        <dbReference type="ARBA" id="ARBA00074306"/>
    </source>
</evidence>
<dbReference type="SUPFAM" id="SSF47384">
    <property type="entry name" value="Homodimeric domain of signal transducing histidine kinase"/>
    <property type="match status" value="1"/>
</dbReference>
<dbReference type="Pfam" id="PF01590">
    <property type="entry name" value="GAF"/>
    <property type="match status" value="2"/>
</dbReference>
<dbReference type="GO" id="GO:0006355">
    <property type="term" value="P:regulation of DNA-templated transcription"/>
    <property type="evidence" value="ECO:0007669"/>
    <property type="project" value="InterPro"/>
</dbReference>
<dbReference type="InterPro" id="IPR013767">
    <property type="entry name" value="PAS_fold"/>
</dbReference>
<dbReference type="InterPro" id="IPR035965">
    <property type="entry name" value="PAS-like_dom_sf"/>
</dbReference>
<sequence length="1182" mass="133012">MTQSTNYQQNHPLDHEQQRLAALHEYQILDTASEAPFDDLAQLAASICGTPIALVSLIDKERQWFKAKLGLSVSETPRDIAFCTYTLYQDDLLIIEDARVDQRFANNPLVTGAPYIRFYAGAPLITPTGYHLGTLCVIDRVPRQLSPQQVEALKVLSRQVINQLELRRNLRTLTAVQQEQQQIRTALQSSEEQFRTAFERAAIGMALVDLDGRCLRVNRSLCSILGYSQAELLTQNFYQLTHPDEPAEHQVNLQRLLRGDIPSYRVEKRCLHKHGHAIWLRLNTSLVRDAYGEPTHFIAQVEDLTEGKQFEEELQSQNQQAYLLTAITLRIRQSLNLNEILETTVAEVWQFLQADRVVIYRFEEDWNGTVVVESVSPEWTPALGAMIEDTCFKEGRWEKYYRGKIQAIHNVEQTNLSPCHYELLAQFQVKANLVVPIIQGRGATGKQQLWGLLIAHQCSAPRYWRSFEIDFLLQLADQVGIAIAQAHLLEREKQQREQLAERNRALEQARQEAERASEMKSTFLATISHEIRTPMNAVLGMTDLLMDTNLDAQQRDFASTIQTSGETLLNLLNQILDFSKLEAGEMSLEQLDFDLTACIEEVAELLAAPAYAKGLELATLINQSLPTRLKGDENRLRQILTNLINNAIKFTNAGEVLIQAEVATETPTHVTIAFCVIDTGIGIPPAAQQKLFKPFSQVDASTTRRYGGTGLGLAISRQLVELMGGEIGVHSVEGQGSQFWFNLTFEKQTDKELEQAYPHYLNNLEQCRLLVVDDNGTNRKIIRYQLAAWGTQVDEADGATAALHLLREQARLGQPYHAAILDMQMPDVDGAMLLRQIKADPDLAAIPLVMMTSLHQRNQIERALSQDVAAYLVKPVKRSRLLDCLSEILAALPEFQQPITPNECAAINSAIGSSKAEAPQSNLKILLVEDNPVNQKVTVNQLKNLGFTADIVNNGQEALDQLTRQSYDIVLMDCQMPVIDGYEATTILRQREAQSGCHTIIIALTANALKEDQEVCLSVGMDDYLSKPILKDRLSEKINYWSRELRMAKEEDQVQAASSLTDLSNAEATTTQPTLKIDWEHLHQISDNNPEFERELLQTFAEDTQARLKAAAAAIAQQNLVYLEHEAHHIKGTTANLGLTEMYEIATKLEKEARDRKLHLSGTYLTQLGTLLNTVQVWLQTH</sequence>
<dbReference type="FunFam" id="1.10.287.130:FF:000004">
    <property type="entry name" value="Ethylene receptor 1"/>
    <property type="match status" value="1"/>
</dbReference>
<dbReference type="SUPFAM" id="SSF55781">
    <property type="entry name" value="GAF domain-like"/>
    <property type="match status" value="2"/>
</dbReference>
<dbReference type="SMART" id="SM00065">
    <property type="entry name" value="GAF"/>
    <property type="match status" value="2"/>
</dbReference>
<evidence type="ECO:0000256" key="16">
    <source>
        <dbReference type="PROSITE-ProRule" id="PRU00110"/>
    </source>
</evidence>
<dbReference type="FunFam" id="3.30.565.10:FF:000010">
    <property type="entry name" value="Sensor histidine kinase RcsC"/>
    <property type="match status" value="1"/>
</dbReference>
<comment type="subcellular location">
    <subcellularLocation>
        <location evidence="2">Cell membrane</location>
        <topology evidence="2">Multi-pass membrane protein</topology>
    </subcellularLocation>
</comment>
<dbReference type="CDD" id="cd00130">
    <property type="entry name" value="PAS"/>
    <property type="match status" value="1"/>
</dbReference>
<dbReference type="InterPro" id="IPR003594">
    <property type="entry name" value="HATPase_dom"/>
</dbReference>
<evidence type="ECO:0000259" key="21">
    <source>
        <dbReference type="PROSITE" id="PS50110"/>
    </source>
</evidence>
<keyword evidence="13" id="KW-0902">Two-component regulatory system</keyword>
<evidence type="ECO:0000256" key="3">
    <source>
        <dbReference type="ARBA" id="ARBA00006402"/>
    </source>
</evidence>
<evidence type="ECO:0000259" key="23">
    <source>
        <dbReference type="PROSITE" id="PS50113"/>
    </source>
</evidence>
<keyword evidence="5" id="KW-1003">Cell membrane</keyword>
<feature type="domain" description="Phytochrome chromophore attachment site" evidence="19">
    <location>
        <begin position="336"/>
        <end position="478"/>
    </location>
</feature>
<dbReference type="PROSITE" id="PS50110">
    <property type="entry name" value="RESPONSE_REGULATORY"/>
    <property type="match status" value="2"/>
</dbReference>
<feature type="domain" description="HPt" evidence="24">
    <location>
        <begin position="1089"/>
        <end position="1182"/>
    </location>
</feature>
<dbReference type="AlphaFoldDB" id="A0A7C3KJ06"/>
<dbReference type="EMBL" id="DSRU01000442">
    <property type="protein sequence ID" value="HFN01744.1"/>
    <property type="molecule type" value="Genomic_DNA"/>
</dbReference>
<name>A0A7C3KJ06_9CYAN</name>
<dbReference type="Gene3D" id="3.30.565.10">
    <property type="entry name" value="Histidine kinase-like ATPase, C-terminal domain"/>
    <property type="match status" value="1"/>
</dbReference>
<feature type="modified residue" description="Phosphohistidine" evidence="16">
    <location>
        <position position="1128"/>
    </location>
</feature>
<dbReference type="InterPro" id="IPR036890">
    <property type="entry name" value="HATPase_C_sf"/>
</dbReference>
<dbReference type="Gene3D" id="1.10.287.130">
    <property type="match status" value="1"/>
</dbReference>
<dbReference type="PROSITE" id="PS50112">
    <property type="entry name" value="PAS"/>
    <property type="match status" value="1"/>
</dbReference>
<dbReference type="InterPro" id="IPR016132">
    <property type="entry name" value="Phyto_chromo_attachment"/>
</dbReference>
<feature type="domain" description="PAS" evidence="22">
    <location>
        <begin position="190"/>
        <end position="260"/>
    </location>
</feature>
<dbReference type="Pfam" id="PF02518">
    <property type="entry name" value="HATPase_c"/>
    <property type="match status" value="1"/>
</dbReference>
<evidence type="ECO:0000256" key="2">
    <source>
        <dbReference type="ARBA" id="ARBA00004651"/>
    </source>
</evidence>
<dbReference type="Gene3D" id="3.40.50.2300">
    <property type="match status" value="2"/>
</dbReference>
<comment type="similarity">
    <text evidence="3">In the N-terminal section; belongs to the phytochrome family.</text>
</comment>
<comment type="caution">
    <text evidence="25">The sequence shown here is derived from an EMBL/GenBank/DDBJ whole genome shotgun (WGS) entry which is preliminary data.</text>
</comment>
<dbReference type="InterPro" id="IPR029016">
    <property type="entry name" value="GAF-like_dom_sf"/>
</dbReference>
<keyword evidence="7" id="KW-0808">Transferase</keyword>
<feature type="domain" description="Response regulatory" evidence="21">
    <location>
        <begin position="924"/>
        <end position="1042"/>
    </location>
</feature>
<gene>
    <name evidence="25" type="ORF">ENR64_29190</name>
</gene>
<evidence type="ECO:0000256" key="5">
    <source>
        <dbReference type="ARBA" id="ARBA00022475"/>
    </source>
</evidence>
<dbReference type="SMART" id="SM00086">
    <property type="entry name" value="PAC"/>
    <property type="match status" value="1"/>
</dbReference>
<dbReference type="Pfam" id="PF00512">
    <property type="entry name" value="HisKA"/>
    <property type="match status" value="1"/>
</dbReference>
<keyword evidence="14" id="KW-0472">Membrane</keyword>
<dbReference type="SUPFAM" id="SSF52172">
    <property type="entry name" value="CheY-like"/>
    <property type="match status" value="2"/>
</dbReference>
<keyword evidence="10" id="KW-0418">Kinase</keyword>
<dbReference type="SUPFAM" id="SSF55874">
    <property type="entry name" value="ATPase domain of HSP90 chaperone/DNA topoisomerase II/histidine kinase"/>
    <property type="match status" value="1"/>
</dbReference>
<evidence type="ECO:0000256" key="1">
    <source>
        <dbReference type="ARBA" id="ARBA00000085"/>
    </source>
</evidence>
<feature type="domain" description="PAC" evidence="23">
    <location>
        <begin position="264"/>
        <end position="316"/>
    </location>
</feature>
<dbReference type="CDD" id="cd00156">
    <property type="entry name" value="REC"/>
    <property type="match status" value="1"/>
</dbReference>
<dbReference type="InterPro" id="IPR036641">
    <property type="entry name" value="HPT_dom_sf"/>
</dbReference>
<keyword evidence="18" id="KW-0175">Coiled coil</keyword>
<evidence type="ECO:0000259" key="19">
    <source>
        <dbReference type="PROSITE" id="PS50046"/>
    </source>
</evidence>
<dbReference type="CDD" id="cd17546">
    <property type="entry name" value="REC_hyHK_CKI1_RcsC-like"/>
    <property type="match status" value="1"/>
</dbReference>
<dbReference type="GO" id="GO:0005886">
    <property type="term" value="C:plasma membrane"/>
    <property type="evidence" value="ECO:0007669"/>
    <property type="project" value="UniProtKB-SubCell"/>
</dbReference>
<dbReference type="SMART" id="SM00387">
    <property type="entry name" value="HATPase_c"/>
    <property type="match status" value="1"/>
</dbReference>
<reference evidence="25" key="1">
    <citation type="journal article" date="2020" name="mSystems">
        <title>Genome- and Community-Level Interaction Insights into Carbon Utilization and Element Cycling Functions of Hydrothermarchaeota in Hydrothermal Sediment.</title>
        <authorList>
            <person name="Zhou Z."/>
            <person name="Liu Y."/>
            <person name="Xu W."/>
            <person name="Pan J."/>
            <person name="Luo Z.H."/>
            <person name="Li M."/>
        </authorList>
    </citation>
    <scope>NUCLEOTIDE SEQUENCE [LARGE SCALE GENOMIC DNA]</scope>
    <source>
        <strain evidence="25">SpSt-418</strain>
    </source>
</reference>
<dbReference type="SMART" id="SM00388">
    <property type="entry name" value="HisKA"/>
    <property type="match status" value="1"/>
</dbReference>
<evidence type="ECO:0000256" key="6">
    <source>
        <dbReference type="ARBA" id="ARBA00022553"/>
    </source>
</evidence>
<evidence type="ECO:0000313" key="25">
    <source>
        <dbReference type="EMBL" id="HFN01744.1"/>
    </source>
</evidence>
<evidence type="ECO:0000256" key="11">
    <source>
        <dbReference type="ARBA" id="ARBA00022840"/>
    </source>
</evidence>
<keyword evidence="6 17" id="KW-0597">Phosphoprotein</keyword>
<dbReference type="Pfam" id="PF00989">
    <property type="entry name" value="PAS"/>
    <property type="match status" value="1"/>
</dbReference>
<evidence type="ECO:0000256" key="7">
    <source>
        <dbReference type="ARBA" id="ARBA00022679"/>
    </source>
</evidence>
<dbReference type="PANTHER" id="PTHR45339:SF1">
    <property type="entry name" value="HYBRID SIGNAL TRANSDUCTION HISTIDINE KINASE J"/>
    <property type="match status" value="1"/>
</dbReference>
<dbReference type="PANTHER" id="PTHR45339">
    <property type="entry name" value="HYBRID SIGNAL TRANSDUCTION HISTIDINE KINASE J"/>
    <property type="match status" value="1"/>
</dbReference>
<keyword evidence="9" id="KW-0547">Nucleotide-binding</keyword>
<dbReference type="SUPFAM" id="SSF47226">
    <property type="entry name" value="Histidine-containing phosphotransfer domain, HPT domain"/>
    <property type="match status" value="1"/>
</dbReference>